<evidence type="ECO:0000313" key="9">
    <source>
        <dbReference type="Proteomes" id="UP000237684"/>
    </source>
</evidence>
<dbReference type="NCBIfam" id="NF001859">
    <property type="entry name" value="PRK00591.1"/>
    <property type="match status" value="1"/>
</dbReference>
<dbReference type="GO" id="GO:0016149">
    <property type="term" value="F:translation release factor activity, codon specific"/>
    <property type="evidence" value="ECO:0007669"/>
    <property type="project" value="UniProtKB-UniRule"/>
</dbReference>
<dbReference type="OrthoDB" id="9806673at2"/>
<comment type="function">
    <text evidence="1 5">Peptide chain release factor 1 directs the termination of translation in response to the peptide chain termination codons UAG and UAA.</text>
</comment>
<dbReference type="InterPro" id="IPR004373">
    <property type="entry name" value="RF-1"/>
</dbReference>
<evidence type="ECO:0000256" key="1">
    <source>
        <dbReference type="ARBA" id="ARBA00002986"/>
    </source>
</evidence>
<name>A0A2S8SQE8_9BACT</name>
<dbReference type="RefSeq" id="WP_106380899.1">
    <property type="nucleotide sequence ID" value="NZ_NIGF01000017.1"/>
</dbReference>
<keyword evidence="9" id="KW-1185">Reference proteome</keyword>
<feature type="domain" description="Peptide chain release factor" evidence="7">
    <location>
        <begin position="59"/>
        <end position="174"/>
    </location>
</feature>
<reference evidence="8 9" key="1">
    <citation type="journal article" date="2018" name="Syst. Appl. Microbiol.">
        <title>Abditibacterium utsteinense sp. nov., the first cultivated member of candidate phylum FBP, isolated from ice-free Antarctic soil samples.</title>
        <authorList>
            <person name="Tahon G."/>
            <person name="Tytgat B."/>
            <person name="Lebbe L."/>
            <person name="Carlier A."/>
            <person name="Willems A."/>
        </authorList>
    </citation>
    <scope>NUCLEOTIDE SEQUENCE [LARGE SCALE GENOMIC DNA]</scope>
    <source>
        <strain evidence="8 9">LMG 29911</strain>
    </source>
</reference>
<dbReference type="PANTHER" id="PTHR43804">
    <property type="entry name" value="LD18447P"/>
    <property type="match status" value="1"/>
</dbReference>
<dbReference type="PANTHER" id="PTHR43804:SF7">
    <property type="entry name" value="LD18447P"/>
    <property type="match status" value="1"/>
</dbReference>
<dbReference type="FunFam" id="3.30.160.20:FF:000004">
    <property type="entry name" value="Peptide chain release factor 1"/>
    <property type="match status" value="1"/>
</dbReference>
<evidence type="ECO:0000256" key="2">
    <source>
        <dbReference type="ARBA" id="ARBA00010835"/>
    </source>
</evidence>
<dbReference type="GO" id="GO:0005737">
    <property type="term" value="C:cytoplasm"/>
    <property type="evidence" value="ECO:0007669"/>
    <property type="project" value="UniProtKB-SubCell"/>
</dbReference>
<organism evidence="8 9">
    <name type="scientific">Abditibacterium utsteinense</name>
    <dbReference type="NCBI Taxonomy" id="1960156"/>
    <lineage>
        <taxon>Bacteria</taxon>
        <taxon>Pseudomonadati</taxon>
        <taxon>Abditibacteriota</taxon>
        <taxon>Abditibacteriia</taxon>
        <taxon>Abditibacteriales</taxon>
        <taxon>Abditibacteriaceae</taxon>
        <taxon>Abditibacterium</taxon>
    </lineage>
</organism>
<comment type="subcellular location">
    <subcellularLocation>
        <location evidence="5">Cytoplasm</location>
    </subcellularLocation>
</comment>
<keyword evidence="5" id="KW-0963">Cytoplasm</keyword>
<dbReference type="InterPro" id="IPR000352">
    <property type="entry name" value="Pep_chain_release_fac_I"/>
</dbReference>
<keyword evidence="3 5" id="KW-0488">Methylation</keyword>
<sequence>MLEKAKNLAALFDEMSAQLADPSVFGDSNAVTRISRERAKLEPMARLYGEYVQLQNALDEARAALCDPELGELAQDEIDELEVQIPQKMKEIEEALLPKDEDADRNVIMEIRGGAGGEEAALWAADLFRMYGRYAEGRGWKLEPISTSEAEMGGLKEVVFSINGLGAWEALQSESGVHRVQRVPATEQKGRIHTSAATVAVLPEAQEIDIDLNPNDIREDTMRANGAGGQSVQKNETAIRLTYLPTGMIVICQDERSLRQNREKAMTVLRSRLYEIERQKQAEERDESRRAQVKSGDRSDKIRTYNYAENRLTDHRINWKSNSLDKMLQGEIGELIGALVQERRAQRLGEMSEN</sequence>
<evidence type="ECO:0000259" key="7">
    <source>
        <dbReference type="SMART" id="SM00937"/>
    </source>
</evidence>
<dbReference type="Gene3D" id="3.30.70.1660">
    <property type="match status" value="1"/>
</dbReference>
<comment type="caution">
    <text evidence="8">The sequence shown here is derived from an EMBL/GenBank/DDBJ whole genome shotgun (WGS) entry which is preliminary data.</text>
</comment>
<dbReference type="SUPFAM" id="SSF75620">
    <property type="entry name" value="Release factor"/>
    <property type="match status" value="1"/>
</dbReference>
<dbReference type="InParanoid" id="A0A2S8SQE8"/>
<dbReference type="NCBIfam" id="TIGR00019">
    <property type="entry name" value="prfA"/>
    <property type="match status" value="1"/>
</dbReference>
<dbReference type="AlphaFoldDB" id="A0A2S8SQE8"/>
<dbReference type="Gene3D" id="6.10.140.1950">
    <property type="match status" value="1"/>
</dbReference>
<feature type="modified residue" description="N5-methylglutamine" evidence="5">
    <location>
        <position position="230"/>
    </location>
</feature>
<comment type="PTM">
    <text evidence="5">Methylated by PrmC. Methylation increases the termination efficiency of RF1.</text>
</comment>
<keyword evidence="4 5" id="KW-0648">Protein biosynthesis</keyword>
<dbReference type="FunCoup" id="A0A2S8SQE8">
    <property type="interactions" value="409"/>
</dbReference>
<dbReference type="EMBL" id="NIGF01000017">
    <property type="protein sequence ID" value="PQV63008.1"/>
    <property type="molecule type" value="Genomic_DNA"/>
</dbReference>
<dbReference type="Gene3D" id="3.30.160.20">
    <property type="match status" value="1"/>
</dbReference>
<evidence type="ECO:0000313" key="8">
    <source>
        <dbReference type="EMBL" id="PQV63008.1"/>
    </source>
</evidence>
<dbReference type="Pfam" id="PF03462">
    <property type="entry name" value="PCRF"/>
    <property type="match status" value="1"/>
</dbReference>
<proteinExistence type="inferred from homology"/>
<accession>A0A2S8SQE8</accession>
<protein>
    <recommendedName>
        <fullName evidence="5 6">Peptide chain release factor 1</fullName>
        <shortName evidence="5">RF-1</shortName>
    </recommendedName>
</protein>
<evidence type="ECO:0000256" key="5">
    <source>
        <dbReference type="HAMAP-Rule" id="MF_00093"/>
    </source>
</evidence>
<comment type="similarity">
    <text evidence="2 5">Belongs to the prokaryotic/mitochondrial release factor family.</text>
</comment>
<dbReference type="FunFam" id="3.30.70.1660:FF:000002">
    <property type="entry name" value="Peptide chain release factor 1"/>
    <property type="match status" value="1"/>
</dbReference>
<evidence type="ECO:0000256" key="6">
    <source>
        <dbReference type="NCBIfam" id="TIGR00019"/>
    </source>
</evidence>
<dbReference type="Proteomes" id="UP000237684">
    <property type="component" value="Unassembled WGS sequence"/>
</dbReference>
<dbReference type="HAMAP" id="MF_00093">
    <property type="entry name" value="Rel_fac_1"/>
    <property type="match status" value="1"/>
</dbReference>
<dbReference type="Pfam" id="PF00472">
    <property type="entry name" value="RF-1"/>
    <property type="match status" value="1"/>
</dbReference>
<evidence type="ECO:0000256" key="4">
    <source>
        <dbReference type="ARBA" id="ARBA00022917"/>
    </source>
</evidence>
<dbReference type="InterPro" id="IPR045853">
    <property type="entry name" value="Pep_chain_release_fac_I_sf"/>
</dbReference>
<dbReference type="SMART" id="SM00937">
    <property type="entry name" value="PCRF"/>
    <property type="match status" value="1"/>
</dbReference>
<dbReference type="InterPro" id="IPR005139">
    <property type="entry name" value="PCRF"/>
</dbReference>
<gene>
    <name evidence="5" type="primary">prfA</name>
    <name evidence="8" type="ORF">B1R32_11750</name>
</gene>
<dbReference type="InterPro" id="IPR050057">
    <property type="entry name" value="Prokaryotic/Mito_RF"/>
</dbReference>
<evidence type="ECO:0000256" key="3">
    <source>
        <dbReference type="ARBA" id="ARBA00022481"/>
    </source>
</evidence>